<dbReference type="Pfam" id="PF08713">
    <property type="entry name" value="DNA_alkylation"/>
    <property type="match status" value="1"/>
</dbReference>
<evidence type="ECO:0000313" key="1">
    <source>
        <dbReference type="EMBL" id="GAA2143329.1"/>
    </source>
</evidence>
<dbReference type="RefSeq" id="WP_344367549.1">
    <property type="nucleotide sequence ID" value="NZ_BAAAQB010000041.1"/>
</dbReference>
<comment type="caution">
    <text evidence="1">The sequence shown here is derived from an EMBL/GenBank/DDBJ whole genome shotgun (WGS) entry which is preliminary data.</text>
</comment>
<organism evidence="1 2">
    <name type="scientific">Arthrobacter humicola</name>
    <dbReference type="NCBI Taxonomy" id="409291"/>
    <lineage>
        <taxon>Bacteria</taxon>
        <taxon>Bacillati</taxon>
        <taxon>Actinomycetota</taxon>
        <taxon>Actinomycetes</taxon>
        <taxon>Micrococcales</taxon>
        <taxon>Micrococcaceae</taxon>
        <taxon>Arthrobacter</taxon>
    </lineage>
</organism>
<gene>
    <name evidence="1" type="ORF">GCM10009825_33530</name>
</gene>
<sequence length="236" mass="25494">MSDAGDFIDLALQREGSWSRAEALRYGLGKNPGGGGLGFYGASVGAVRGTVRDAGRRYSGLAHDEITALSSELWAVPVFERRLAAVVLLQDNVKLLTNSDLTRLEGFIREARLPDLADPLAVDVVGPLVDGLDVLGRVRADSVLDRWVREPDPWLRRAALLSPLMALRAGAGDWDRFVRHARAVLGEDAAGFTFDSDTEADGATTDDAAAVRDAVTRVLAEMAKRRPELQFTPVGR</sequence>
<name>A0ABP5L8C4_9MICC</name>
<dbReference type="InterPro" id="IPR014825">
    <property type="entry name" value="DNA_alkylation"/>
</dbReference>
<protein>
    <recommendedName>
        <fullName evidence="3">DNA alkylation repair protein</fullName>
    </recommendedName>
</protein>
<evidence type="ECO:0000313" key="2">
    <source>
        <dbReference type="Proteomes" id="UP001500102"/>
    </source>
</evidence>
<evidence type="ECO:0008006" key="3">
    <source>
        <dbReference type="Google" id="ProtNLM"/>
    </source>
</evidence>
<proteinExistence type="predicted"/>
<keyword evidence="2" id="KW-1185">Reference proteome</keyword>
<dbReference type="Proteomes" id="UP001500102">
    <property type="component" value="Unassembled WGS sequence"/>
</dbReference>
<dbReference type="SUPFAM" id="SSF48371">
    <property type="entry name" value="ARM repeat"/>
    <property type="match status" value="1"/>
</dbReference>
<dbReference type="InterPro" id="IPR016024">
    <property type="entry name" value="ARM-type_fold"/>
</dbReference>
<dbReference type="EMBL" id="BAAAQB010000041">
    <property type="protein sequence ID" value="GAA2143329.1"/>
    <property type="molecule type" value="Genomic_DNA"/>
</dbReference>
<dbReference type="Gene3D" id="1.25.10.90">
    <property type="match status" value="1"/>
</dbReference>
<accession>A0ABP5L8C4</accession>
<reference evidence="2" key="1">
    <citation type="journal article" date="2019" name="Int. J. Syst. Evol. Microbiol.">
        <title>The Global Catalogue of Microorganisms (GCM) 10K type strain sequencing project: providing services to taxonomists for standard genome sequencing and annotation.</title>
        <authorList>
            <consortium name="The Broad Institute Genomics Platform"/>
            <consortium name="The Broad Institute Genome Sequencing Center for Infectious Disease"/>
            <person name="Wu L."/>
            <person name="Ma J."/>
        </authorList>
    </citation>
    <scope>NUCLEOTIDE SEQUENCE [LARGE SCALE GENOMIC DNA]</scope>
    <source>
        <strain evidence="2">JCM 15921</strain>
    </source>
</reference>